<name>A0A0E9RI48_ANGAN</name>
<dbReference type="EMBL" id="GBXM01079823">
    <property type="protein sequence ID" value="JAH28754.1"/>
    <property type="molecule type" value="Transcribed_RNA"/>
</dbReference>
<dbReference type="EMBL" id="GBXM01077986">
    <property type="protein sequence ID" value="JAH30591.1"/>
    <property type="molecule type" value="Transcribed_RNA"/>
</dbReference>
<proteinExistence type="predicted"/>
<dbReference type="AlphaFoldDB" id="A0A0E9RI48"/>
<protein>
    <submittedName>
        <fullName evidence="1">Uncharacterized protein</fullName>
    </submittedName>
</protein>
<dbReference type="EMBL" id="GBXM01070372">
    <property type="protein sequence ID" value="JAH38205.1"/>
    <property type="molecule type" value="Transcribed_RNA"/>
</dbReference>
<sequence>MPLLNSLPPCGKEAFHCQTFTALKQAHASLVNKAWT</sequence>
<organism evidence="1">
    <name type="scientific">Anguilla anguilla</name>
    <name type="common">European freshwater eel</name>
    <name type="synonym">Muraena anguilla</name>
    <dbReference type="NCBI Taxonomy" id="7936"/>
    <lineage>
        <taxon>Eukaryota</taxon>
        <taxon>Metazoa</taxon>
        <taxon>Chordata</taxon>
        <taxon>Craniata</taxon>
        <taxon>Vertebrata</taxon>
        <taxon>Euteleostomi</taxon>
        <taxon>Actinopterygii</taxon>
        <taxon>Neopterygii</taxon>
        <taxon>Teleostei</taxon>
        <taxon>Anguilliformes</taxon>
        <taxon>Anguillidae</taxon>
        <taxon>Anguilla</taxon>
    </lineage>
</organism>
<reference evidence="1" key="2">
    <citation type="journal article" date="2015" name="Fish Shellfish Immunol.">
        <title>Early steps in the European eel (Anguilla anguilla)-Vibrio vulnificus interaction in the gills: Role of the RtxA13 toxin.</title>
        <authorList>
            <person name="Callol A."/>
            <person name="Pajuelo D."/>
            <person name="Ebbesson L."/>
            <person name="Teles M."/>
            <person name="MacKenzie S."/>
            <person name="Amaro C."/>
        </authorList>
    </citation>
    <scope>NUCLEOTIDE SEQUENCE</scope>
</reference>
<accession>A0A0E9RI48</accession>
<reference evidence="1" key="1">
    <citation type="submission" date="2014-11" db="EMBL/GenBank/DDBJ databases">
        <authorList>
            <person name="Amaro Gonzalez C."/>
        </authorList>
    </citation>
    <scope>NUCLEOTIDE SEQUENCE</scope>
</reference>
<evidence type="ECO:0000313" key="1">
    <source>
        <dbReference type="EMBL" id="JAH28754.1"/>
    </source>
</evidence>